<dbReference type="Gene3D" id="1.10.3090.10">
    <property type="entry name" value="cca-adding enzyme, domain 2"/>
    <property type="match status" value="1"/>
</dbReference>
<proteinExistence type="predicted"/>
<dbReference type="InterPro" id="IPR003607">
    <property type="entry name" value="HD/PDEase_dom"/>
</dbReference>
<dbReference type="InterPro" id="IPR006674">
    <property type="entry name" value="HD_domain"/>
</dbReference>
<dbReference type="Pfam" id="PF01966">
    <property type="entry name" value="HD"/>
    <property type="match status" value="1"/>
</dbReference>
<dbReference type="EMBL" id="CP042829">
    <property type="protein sequence ID" value="QFG02382.1"/>
    <property type="molecule type" value="Genomic_DNA"/>
</dbReference>
<dbReference type="Proteomes" id="UP000326331">
    <property type="component" value="Chromosome"/>
</dbReference>
<name>A0ABX6BZF8_9CHLR</name>
<reference evidence="3 4" key="1">
    <citation type="submission" date="2019-10" db="EMBL/GenBank/DDBJ databases">
        <title>Thermopilla bonchosmolovskayae gen. nov., sp. nov., a moderately thermophilic Chloroflexi bacterium from a Chukotka hot spring (Arctic, Russia), representing a novel classis Thermopillaia, which include previously uncultivated lineage OLB14.</title>
        <authorList>
            <person name="Kochetkova T.V."/>
            <person name="Zayulina K.S."/>
            <person name="Zhigarkov V.S."/>
            <person name="Minaev N.V."/>
            <person name="Novikov A."/>
            <person name="Toshchakov S.V."/>
            <person name="Elcheninov A.G."/>
            <person name="Kublanov I.V."/>
        </authorList>
    </citation>
    <scope>NUCLEOTIDE SEQUENCE [LARGE SCALE GENOMIC DNA]</scope>
    <source>
        <strain evidence="3 4">3753O</strain>
    </source>
</reference>
<sequence>MGRETLLDVLTDDRAGERLRALDAGGGLTALVPELEAARGFAQPELHAYDVLGHSFAAVDAVDAVFGGGQAGREFREAVGWVDFDRWLEREVGGVPLPALVRLGALLHDVAKPATATFEDGRLRFPRHGPAGAELMAPRLAALGLESEAAALVGRLIRYHLRPAELVRNWPATDRAVRRFVRDLDGEVLALMVVNLADGWATQGPRYTREHFRRHCAFVNYVLARAWGATEGEGPEPLVTGDDLIAGLGLSGGRLLGAVLTSVRHAQLEGQIRTRDEALALARDVLTRPGFAE</sequence>
<feature type="domain" description="HD" evidence="2">
    <location>
        <begin position="98"/>
        <end position="165"/>
    </location>
</feature>
<dbReference type="InterPro" id="IPR050124">
    <property type="entry name" value="tRNA_CCA-adding_enzyme"/>
</dbReference>
<gene>
    <name evidence="3" type="ORF">Tbon_03440</name>
</gene>
<evidence type="ECO:0000256" key="1">
    <source>
        <dbReference type="ARBA" id="ARBA00022741"/>
    </source>
</evidence>
<dbReference type="PANTHER" id="PTHR47545:SF2">
    <property type="entry name" value="CC-ADDING TRNA NUCLEOTIDYLTRANSFERASE"/>
    <property type="match status" value="1"/>
</dbReference>
<evidence type="ECO:0000259" key="2">
    <source>
        <dbReference type="Pfam" id="PF01966"/>
    </source>
</evidence>
<keyword evidence="1" id="KW-0547">Nucleotide-binding</keyword>
<organism evidence="3 4">
    <name type="scientific">Tepidiforma bonchosmolovskayae</name>
    <dbReference type="NCBI Taxonomy" id="2601677"/>
    <lineage>
        <taxon>Bacteria</taxon>
        <taxon>Bacillati</taxon>
        <taxon>Chloroflexota</taxon>
        <taxon>Tepidiformia</taxon>
        <taxon>Tepidiformales</taxon>
        <taxon>Tepidiformaceae</taxon>
        <taxon>Tepidiforma</taxon>
    </lineage>
</organism>
<evidence type="ECO:0000313" key="3">
    <source>
        <dbReference type="EMBL" id="QFG02382.1"/>
    </source>
</evidence>
<dbReference type="CDD" id="cd00077">
    <property type="entry name" value="HDc"/>
    <property type="match status" value="1"/>
</dbReference>
<protein>
    <submittedName>
        <fullName evidence="3">HD domain-containing protein</fullName>
    </submittedName>
</protein>
<accession>A0ABX6BZF8</accession>
<dbReference type="RefSeq" id="WP_158066312.1">
    <property type="nucleotide sequence ID" value="NZ_CP042829.1"/>
</dbReference>
<evidence type="ECO:0000313" key="4">
    <source>
        <dbReference type="Proteomes" id="UP000326331"/>
    </source>
</evidence>
<dbReference type="SUPFAM" id="SSF81891">
    <property type="entry name" value="Poly A polymerase C-terminal region-like"/>
    <property type="match status" value="1"/>
</dbReference>
<dbReference type="PANTHER" id="PTHR47545">
    <property type="entry name" value="MULTIFUNCTIONAL CCA PROTEIN"/>
    <property type="match status" value="1"/>
</dbReference>
<keyword evidence="4" id="KW-1185">Reference proteome</keyword>